<dbReference type="GO" id="GO:0005524">
    <property type="term" value="F:ATP binding"/>
    <property type="evidence" value="ECO:0007669"/>
    <property type="project" value="UniProtKB-UniRule"/>
</dbReference>
<keyword evidence="5" id="KW-0418">Kinase</keyword>
<dbReference type="GO" id="GO:0005737">
    <property type="term" value="C:cytoplasm"/>
    <property type="evidence" value="ECO:0007669"/>
    <property type="project" value="TreeGrafter"/>
</dbReference>
<gene>
    <name evidence="12" type="ORF">KR093_010401</name>
</gene>
<proteinExistence type="predicted"/>
<dbReference type="Pfam" id="PF00069">
    <property type="entry name" value="Pkinase"/>
    <property type="match status" value="2"/>
</dbReference>
<dbReference type="InterPro" id="IPR051334">
    <property type="entry name" value="SRPK"/>
</dbReference>
<organism evidence="12 13">
    <name type="scientific">Drosophila rubida</name>
    <dbReference type="NCBI Taxonomy" id="30044"/>
    <lineage>
        <taxon>Eukaryota</taxon>
        <taxon>Metazoa</taxon>
        <taxon>Ecdysozoa</taxon>
        <taxon>Arthropoda</taxon>
        <taxon>Hexapoda</taxon>
        <taxon>Insecta</taxon>
        <taxon>Pterygota</taxon>
        <taxon>Neoptera</taxon>
        <taxon>Endopterygota</taxon>
        <taxon>Diptera</taxon>
        <taxon>Brachycera</taxon>
        <taxon>Muscomorpha</taxon>
        <taxon>Ephydroidea</taxon>
        <taxon>Drosophilidae</taxon>
        <taxon>Drosophila</taxon>
    </lineage>
</organism>
<reference evidence="12" key="1">
    <citation type="journal article" date="2021" name="Mol. Ecol. Resour.">
        <title>Phylogenomic analyses of the genus Drosophila reveals genomic signals of climate adaptation.</title>
        <authorList>
            <person name="Li F."/>
            <person name="Rane R.V."/>
            <person name="Luria V."/>
            <person name="Xiong Z."/>
            <person name="Chen J."/>
            <person name="Li Z."/>
            <person name="Catullo R.A."/>
            <person name="Griffin P.C."/>
            <person name="Schiffer M."/>
            <person name="Pearce S."/>
            <person name="Lee S.F."/>
            <person name="McElroy K."/>
            <person name="Stocker A."/>
            <person name="Shirriffs J."/>
            <person name="Cockerell F."/>
            <person name="Coppin C."/>
            <person name="Sgro C.M."/>
            <person name="Karger A."/>
            <person name="Cain J.W."/>
            <person name="Weber J.A."/>
            <person name="Santpere G."/>
            <person name="Kirschner M.W."/>
            <person name="Hoffmann A.A."/>
            <person name="Oakeshott J.G."/>
            <person name="Zhang G."/>
        </authorList>
    </citation>
    <scope>NUCLEOTIDE SEQUENCE</scope>
    <source>
        <strain evidence="12">BGI-SZ-2011g</strain>
    </source>
</reference>
<dbReference type="Gene3D" id="1.10.510.10">
    <property type="entry name" value="Transferase(Phosphotransferase) domain 1"/>
    <property type="match status" value="2"/>
</dbReference>
<evidence type="ECO:0000259" key="11">
    <source>
        <dbReference type="PROSITE" id="PS50011"/>
    </source>
</evidence>
<dbReference type="InterPro" id="IPR017441">
    <property type="entry name" value="Protein_kinase_ATP_BS"/>
</dbReference>
<feature type="domain" description="Protein kinase" evidence="11">
    <location>
        <begin position="24"/>
        <end position="584"/>
    </location>
</feature>
<dbReference type="PROSITE" id="PS00108">
    <property type="entry name" value="PROTEIN_KINASE_ST"/>
    <property type="match status" value="1"/>
</dbReference>
<evidence type="ECO:0000256" key="3">
    <source>
        <dbReference type="ARBA" id="ARBA00022679"/>
    </source>
</evidence>
<evidence type="ECO:0000256" key="4">
    <source>
        <dbReference type="ARBA" id="ARBA00022741"/>
    </source>
</evidence>
<dbReference type="GO" id="GO:0005634">
    <property type="term" value="C:nucleus"/>
    <property type="evidence" value="ECO:0007669"/>
    <property type="project" value="TreeGrafter"/>
</dbReference>
<dbReference type="EMBL" id="JAJJHW010000095">
    <property type="protein sequence ID" value="KAH8387944.1"/>
    <property type="molecule type" value="Genomic_DNA"/>
</dbReference>
<feature type="non-terminal residue" evidence="12">
    <location>
        <position position="1"/>
    </location>
</feature>
<evidence type="ECO:0000256" key="10">
    <source>
        <dbReference type="SAM" id="MobiDB-lite"/>
    </source>
</evidence>
<dbReference type="SUPFAM" id="SSF56112">
    <property type="entry name" value="Protein kinase-like (PK-like)"/>
    <property type="match status" value="1"/>
</dbReference>
<evidence type="ECO:0000256" key="7">
    <source>
        <dbReference type="ARBA" id="ARBA00047899"/>
    </source>
</evidence>
<accession>A0AAD4PSS7</accession>
<dbReference type="Gene3D" id="3.30.200.20">
    <property type="entry name" value="Phosphorylase Kinase, domain 1"/>
    <property type="match status" value="1"/>
</dbReference>
<comment type="catalytic activity">
    <reaction evidence="8">
        <text>L-seryl-[protein] + ATP = O-phospho-L-seryl-[protein] + ADP + H(+)</text>
        <dbReference type="Rhea" id="RHEA:17989"/>
        <dbReference type="Rhea" id="RHEA-COMP:9863"/>
        <dbReference type="Rhea" id="RHEA-COMP:11604"/>
        <dbReference type="ChEBI" id="CHEBI:15378"/>
        <dbReference type="ChEBI" id="CHEBI:29999"/>
        <dbReference type="ChEBI" id="CHEBI:30616"/>
        <dbReference type="ChEBI" id="CHEBI:83421"/>
        <dbReference type="ChEBI" id="CHEBI:456216"/>
        <dbReference type="EC" id="2.7.11.1"/>
    </reaction>
</comment>
<dbReference type="FunFam" id="1.10.510.10:FF:000275">
    <property type="entry name" value="SRSF protein kinase 2 isoform X3"/>
    <property type="match status" value="1"/>
</dbReference>
<comment type="caution">
    <text evidence="12">The sequence shown here is derived from an EMBL/GenBank/DDBJ whole genome shotgun (WGS) entry which is preliminary data.</text>
</comment>
<evidence type="ECO:0000313" key="13">
    <source>
        <dbReference type="Proteomes" id="UP001200034"/>
    </source>
</evidence>
<feature type="region of interest" description="Disordered" evidence="10">
    <location>
        <begin position="352"/>
        <end position="409"/>
    </location>
</feature>
<feature type="non-terminal residue" evidence="12">
    <location>
        <position position="587"/>
    </location>
</feature>
<sequence>ENPDDYRRGGYHPVEPGDCLKQRYFAIAKLGWGHYSIVWLCFDSLQRRYCAIKIVKSEELYAESARHEMLLLRHLNTLQNHPLRKRIVTLIDNFATSGVNGTHQCLVFEMLGDNMLMLIQRSNYKGLPIYNVKQIAHQLLQGLVVLHMNGNIIHTDIKPENVLLIATNDIAPRVLATQASTDFLRKHNGTVGIARNLPSAPGLSKTAKRKLRSKAKTALNFFKLHRKWLRDRGIVELQVLAKHGLLLRKLAVDAVLGLLPYMPFEGPQILNEHDLMLFSQRLNLVKQVGDTVNDEFPIPLSDEHLAQLIHRARPQFAESFAELEQLHLKNSRAWKKLYTDMNLFMQHVAKSVAKHEKSEQTTSGQPAANKRSRVHSPSSGTSSARSSTSTSTSPSPSPSPSPMPNLDLLKKLDPAKEPCSLQIAIADLGNSCFINRHLSEDIQTREYRAIEVILGAGYDTSADLWSAACLIWEMATGEYLFEPSRWQGVASLDESHVAQIIETLGPIPESLLERGEYTYDIFDETGELLTLKHLEPRPMHKILVEKYNWSAVKAKEFADFLTPMLHLDPNRRSSAFSSLVHPWLKLD</sequence>
<dbReference type="InterPro" id="IPR011009">
    <property type="entry name" value="Kinase-like_dom_sf"/>
</dbReference>
<evidence type="ECO:0000256" key="5">
    <source>
        <dbReference type="ARBA" id="ARBA00022777"/>
    </source>
</evidence>
<dbReference type="PANTHER" id="PTHR47634:SF9">
    <property type="entry name" value="PROTEIN KINASE DOMAIN-CONTAINING PROTEIN-RELATED"/>
    <property type="match status" value="1"/>
</dbReference>
<keyword evidence="6 9" id="KW-0067">ATP-binding</keyword>
<evidence type="ECO:0000256" key="8">
    <source>
        <dbReference type="ARBA" id="ARBA00048679"/>
    </source>
</evidence>
<keyword evidence="2" id="KW-0723">Serine/threonine-protein kinase</keyword>
<comment type="catalytic activity">
    <reaction evidence="7">
        <text>L-threonyl-[protein] + ATP = O-phospho-L-threonyl-[protein] + ADP + H(+)</text>
        <dbReference type="Rhea" id="RHEA:46608"/>
        <dbReference type="Rhea" id="RHEA-COMP:11060"/>
        <dbReference type="Rhea" id="RHEA-COMP:11605"/>
        <dbReference type="ChEBI" id="CHEBI:15378"/>
        <dbReference type="ChEBI" id="CHEBI:30013"/>
        <dbReference type="ChEBI" id="CHEBI:30616"/>
        <dbReference type="ChEBI" id="CHEBI:61977"/>
        <dbReference type="ChEBI" id="CHEBI:456216"/>
        <dbReference type="EC" id="2.7.11.1"/>
    </reaction>
</comment>
<dbReference type="PROSITE" id="PS00107">
    <property type="entry name" value="PROTEIN_KINASE_ATP"/>
    <property type="match status" value="1"/>
</dbReference>
<evidence type="ECO:0000256" key="9">
    <source>
        <dbReference type="PROSITE-ProRule" id="PRU10141"/>
    </source>
</evidence>
<dbReference type="AlphaFoldDB" id="A0AAD4PSS7"/>
<dbReference type="PROSITE" id="PS50011">
    <property type="entry name" value="PROTEIN_KINASE_DOM"/>
    <property type="match status" value="1"/>
</dbReference>
<evidence type="ECO:0000256" key="1">
    <source>
        <dbReference type="ARBA" id="ARBA00012513"/>
    </source>
</evidence>
<dbReference type="InterPro" id="IPR000719">
    <property type="entry name" value="Prot_kinase_dom"/>
</dbReference>
<feature type="compositionally biased region" description="Low complexity" evidence="10">
    <location>
        <begin position="376"/>
        <end position="394"/>
    </location>
</feature>
<feature type="binding site" evidence="9">
    <location>
        <position position="53"/>
    </location>
    <ligand>
        <name>ATP</name>
        <dbReference type="ChEBI" id="CHEBI:30616"/>
    </ligand>
</feature>
<name>A0AAD4PSS7_9MUSC</name>
<dbReference type="GO" id="GO:0004674">
    <property type="term" value="F:protein serine/threonine kinase activity"/>
    <property type="evidence" value="ECO:0007669"/>
    <property type="project" value="UniProtKB-KW"/>
</dbReference>
<evidence type="ECO:0000313" key="12">
    <source>
        <dbReference type="EMBL" id="KAH8387944.1"/>
    </source>
</evidence>
<dbReference type="Proteomes" id="UP001200034">
    <property type="component" value="Unassembled WGS sequence"/>
</dbReference>
<dbReference type="EC" id="2.7.11.1" evidence="1"/>
<protein>
    <recommendedName>
        <fullName evidence="1">non-specific serine/threonine protein kinase</fullName>
        <ecNumber evidence="1">2.7.11.1</ecNumber>
    </recommendedName>
</protein>
<dbReference type="GO" id="GO:0000245">
    <property type="term" value="P:spliceosomal complex assembly"/>
    <property type="evidence" value="ECO:0007669"/>
    <property type="project" value="TreeGrafter"/>
</dbReference>
<evidence type="ECO:0000256" key="2">
    <source>
        <dbReference type="ARBA" id="ARBA00022527"/>
    </source>
</evidence>
<dbReference type="GO" id="GO:0050684">
    <property type="term" value="P:regulation of mRNA processing"/>
    <property type="evidence" value="ECO:0007669"/>
    <property type="project" value="TreeGrafter"/>
</dbReference>
<evidence type="ECO:0000256" key="6">
    <source>
        <dbReference type="ARBA" id="ARBA00022840"/>
    </source>
</evidence>
<keyword evidence="3" id="KW-0808">Transferase</keyword>
<dbReference type="InterPro" id="IPR008271">
    <property type="entry name" value="Ser/Thr_kinase_AS"/>
</dbReference>
<keyword evidence="13" id="KW-1185">Reference proteome</keyword>
<dbReference type="SMART" id="SM00220">
    <property type="entry name" value="S_TKc"/>
    <property type="match status" value="1"/>
</dbReference>
<dbReference type="PANTHER" id="PTHR47634">
    <property type="entry name" value="PROTEIN KINASE DOMAIN-CONTAINING PROTEIN-RELATED"/>
    <property type="match status" value="1"/>
</dbReference>
<keyword evidence="4 9" id="KW-0547">Nucleotide-binding</keyword>